<dbReference type="PANTHER" id="PTHR40037">
    <property type="entry name" value="PHOSPHOESTERASE YJCG-RELATED"/>
    <property type="match status" value="1"/>
</dbReference>
<name>A0ABU3D3F5_9FLAO</name>
<dbReference type="InterPro" id="IPR050580">
    <property type="entry name" value="2H_phosphoesterase_YjcG-like"/>
</dbReference>
<protein>
    <submittedName>
        <fullName evidence="1">2'-5' RNA ligase family protein</fullName>
    </submittedName>
</protein>
<dbReference type="Pfam" id="PF13563">
    <property type="entry name" value="2_5_RNA_ligase2"/>
    <property type="match status" value="1"/>
</dbReference>
<dbReference type="GO" id="GO:0016874">
    <property type="term" value="F:ligase activity"/>
    <property type="evidence" value="ECO:0007669"/>
    <property type="project" value="UniProtKB-KW"/>
</dbReference>
<sequence>MPQNNSGQLYFIAIVPNDELEEKIRNIKLDIKRNYDSSKALKLPAHITLQIPFRLNEEKEEVLVRILQKIAEKENISKVHLSGYGKFSNHTIFINVINPEPVNSMHHKIQEALKANFILGEMEKTSNFHPHITVATRDLKKQNFFKAWAQFKMRKFEATFSAEKFILFRHNGKNWEVLEEFILANPKQYQ</sequence>
<dbReference type="SUPFAM" id="SSF55144">
    <property type="entry name" value="LigT-like"/>
    <property type="match status" value="1"/>
</dbReference>
<gene>
    <name evidence="1" type="ORF">RM539_05660</name>
</gene>
<keyword evidence="2" id="KW-1185">Reference proteome</keyword>
<dbReference type="PANTHER" id="PTHR40037:SF1">
    <property type="entry name" value="PHOSPHOESTERASE SAOUHSC_00951-RELATED"/>
    <property type="match status" value="1"/>
</dbReference>
<reference evidence="1 2" key="1">
    <citation type="submission" date="2023-09" db="EMBL/GenBank/DDBJ databases">
        <authorList>
            <person name="Rey-Velasco X."/>
        </authorList>
    </citation>
    <scope>NUCLEOTIDE SEQUENCE [LARGE SCALE GENOMIC DNA]</scope>
    <source>
        <strain evidence="1 2">F117</strain>
    </source>
</reference>
<dbReference type="Proteomes" id="UP001262582">
    <property type="component" value="Unassembled WGS sequence"/>
</dbReference>
<dbReference type="InterPro" id="IPR009097">
    <property type="entry name" value="Cyclic_Pdiesterase"/>
</dbReference>
<organism evidence="1 2">
    <name type="scientific">Autumnicola musiva</name>
    <dbReference type="NCBI Taxonomy" id="3075589"/>
    <lineage>
        <taxon>Bacteria</taxon>
        <taxon>Pseudomonadati</taxon>
        <taxon>Bacteroidota</taxon>
        <taxon>Flavobacteriia</taxon>
        <taxon>Flavobacteriales</taxon>
        <taxon>Flavobacteriaceae</taxon>
        <taxon>Autumnicola</taxon>
    </lineage>
</organism>
<evidence type="ECO:0000313" key="2">
    <source>
        <dbReference type="Proteomes" id="UP001262582"/>
    </source>
</evidence>
<dbReference type="Gene3D" id="3.90.1140.10">
    <property type="entry name" value="Cyclic phosphodiesterase"/>
    <property type="match status" value="1"/>
</dbReference>
<keyword evidence="1" id="KW-0436">Ligase</keyword>
<evidence type="ECO:0000313" key="1">
    <source>
        <dbReference type="EMBL" id="MDT0676066.1"/>
    </source>
</evidence>
<accession>A0ABU3D3F5</accession>
<dbReference type="EMBL" id="JAVRHK010000003">
    <property type="protein sequence ID" value="MDT0676066.1"/>
    <property type="molecule type" value="Genomic_DNA"/>
</dbReference>
<proteinExistence type="predicted"/>
<comment type="caution">
    <text evidence="1">The sequence shown here is derived from an EMBL/GenBank/DDBJ whole genome shotgun (WGS) entry which is preliminary data.</text>
</comment>
<dbReference type="RefSeq" id="WP_311502459.1">
    <property type="nucleotide sequence ID" value="NZ_JAVRHK010000003.1"/>
</dbReference>